<dbReference type="AlphaFoldDB" id="A0A2P2MCJ6"/>
<organism evidence="2">
    <name type="scientific">Rhizophora mucronata</name>
    <name type="common">Asiatic mangrove</name>
    <dbReference type="NCBI Taxonomy" id="61149"/>
    <lineage>
        <taxon>Eukaryota</taxon>
        <taxon>Viridiplantae</taxon>
        <taxon>Streptophyta</taxon>
        <taxon>Embryophyta</taxon>
        <taxon>Tracheophyta</taxon>
        <taxon>Spermatophyta</taxon>
        <taxon>Magnoliopsida</taxon>
        <taxon>eudicotyledons</taxon>
        <taxon>Gunneridae</taxon>
        <taxon>Pentapetalae</taxon>
        <taxon>rosids</taxon>
        <taxon>fabids</taxon>
        <taxon>Malpighiales</taxon>
        <taxon>Rhizophoraceae</taxon>
        <taxon>Rhizophora</taxon>
    </lineage>
</organism>
<feature type="transmembrane region" description="Helical" evidence="1">
    <location>
        <begin position="14"/>
        <end position="31"/>
    </location>
</feature>
<accession>A0A2P2MCJ6</accession>
<reference evidence="2" key="1">
    <citation type="submission" date="2018-02" db="EMBL/GenBank/DDBJ databases">
        <title>Rhizophora mucronata_Transcriptome.</title>
        <authorList>
            <person name="Meera S.P."/>
            <person name="Sreeshan A."/>
            <person name="Augustine A."/>
        </authorList>
    </citation>
    <scope>NUCLEOTIDE SEQUENCE</scope>
    <source>
        <tissue evidence="2">Leaf</tissue>
    </source>
</reference>
<keyword evidence="1" id="KW-0812">Transmembrane</keyword>
<keyword evidence="1" id="KW-0472">Membrane</keyword>
<sequence>MLTGPWGRWGSPDMYVYIIFLTSLACGRKRWCKMPSKSSCLTRSAQTSNSFF</sequence>
<protein>
    <submittedName>
        <fullName evidence="2">Uncharacterized protein</fullName>
    </submittedName>
</protein>
<dbReference type="EMBL" id="GGEC01047467">
    <property type="protein sequence ID" value="MBX27951.1"/>
    <property type="molecule type" value="Transcribed_RNA"/>
</dbReference>
<name>A0A2P2MCJ6_RHIMU</name>
<proteinExistence type="predicted"/>
<evidence type="ECO:0000256" key="1">
    <source>
        <dbReference type="SAM" id="Phobius"/>
    </source>
</evidence>
<keyword evidence="1" id="KW-1133">Transmembrane helix</keyword>
<evidence type="ECO:0000313" key="2">
    <source>
        <dbReference type="EMBL" id="MBX27951.1"/>
    </source>
</evidence>